<dbReference type="CDD" id="cd03386">
    <property type="entry name" value="PAP2_Aur1_like"/>
    <property type="match status" value="1"/>
</dbReference>
<accession>A0A9D2J0T1</accession>
<dbReference type="PANTHER" id="PTHR31310">
    <property type="match status" value="1"/>
</dbReference>
<feature type="transmembrane region" description="Helical" evidence="5">
    <location>
        <begin position="121"/>
        <end position="143"/>
    </location>
</feature>
<reference evidence="7" key="2">
    <citation type="submission" date="2021-04" db="EMBL/GenBank/DDBJ databases">
        <authorList>
            <person name="Gilroy R."/>
        </authorList>
    </citation>
    <scope>NUCLEOTIDE SEQUENCE</scope>
    <source>
        <strain evidence="7">ChiHjej9B8-1298</strain>
    </source>
</reference>
<feature type="transmembrane region" description="Helical" evidence="5">
    <location>
        <begin position="219"/>
        <end position="239"/>
    </location>
</feature>
<feature type="transmembrane region" description="Helical" evidence="5">
    <location>
        <begin position="150"/>
        <end position="170"/>
    </location>
</feature>
<dbReference type="InterPro" id="IPR026841">
    <property type="entry name" value="Aur1/Ipt1"/>
</dbReference>
<dbReference type="Pfam" id="PF14378">
    <property type="entry name" value="PAP2_3"/>
    <property type="match status" value="1"/>
</dbReference>
<dbReference type="AlphaFoldDB" id="A0A9D2J0T1"/>
<dbReference type="Proteomes" id="UP000824028">
    <property type="component" value="Unassembled WGS sequence"/>
</dbReference>
<feature type="transmembrane region" description="Helical" evidence="5">
    <location>
        <begin position="246"/>
        <end position="263"/>
    </location>
</feature>
<keyword evidence="2 5" id="KW-0812">Transmembrane</keyword>
<comment type="caution">
    <text evidence="7">The sequence shown here is derived from an EMBL/GenBank/DDBJ whole genome shotgun (WGS) entry which is preliminary data.</text>
</comment>
<keyword evidence="4 5" id="KW-0472">Membrane</keyword>
<protein>
    <submittedName>
        <fullName evidence="7">Phosphatase PAP2 family protein</fullName>
    </submittedName>
</protein>
<dbReference type="PANTHER" id="PTHR31310:SF7">
    <property type="entry name" value="PA-PHOSPHATASE RELATED-FAMILY PROTEIN DDB_G0268928"/>
    <property type="match status" value="1"/>
</dbReference>
<evidence type="ECO:0000313" key="8">
    <source>
        <dbReference type="Proteomes" id="UP000824028"/>
    </source>
</evidence>
<evidence type="ECO:0000259" key="6">
    <source>
        <dbReference type="Pfam" id="PF14378"/>
    </source>
</evidence>
<evidence type="ECO:0000256" key="3">
    <source>
        <dbReference type="ARBA" id="ARBA00022989"/>
    </source>
</evidence>
<feature type="transmembrane region" description="Helical" evidence="5">
    <location>
        <begin position="18"/>
        <end position="48"/>
    </location>
</feature>
<reference evidence="7" key="1">
    <citation type="journal article" date="2021" name="PeerJ">
        <title>Extensive microbial diversity within the chicken gut microbiome revealed by metagenomics and culture.</title>
        <authorList>
            <person name="Gilroy R."/>
            <person name="Ravi A."/>
            <person name="Getino M."/>
            <person name="Pursley I."/>
            <person name="Horton D.L."/>
            <person name="Alikhan N.F."/>
            <person name="Baker D."/>
            <person name="Gharbi K."/>
            <person name="Hall N."/>
            <person name="Watson M."/>
            <person name="Adriaenssens E.M."/>
            <person name="Foster-Nyarko E."/>
            <person name="Jarju S."/>
            <person name="Secka A."/>
            <person name="Antonio M."/>
            <person name="Oren A."/>
            <person name="Chaudhuri R.R."/>
            <person name="La Ragione R."/>
            <person name="Hildebrand F."/>
            <person name="Pallen M.J."/>
        </authorList>
    </citation>
    <scope>NUCLEOTIDE SEQUENCE</scope>
    <source>
        <strain evidence="7">ChiHjej9B8-1298</strain>
    </source>
</reference>
<dbReference type="GO" id="GO:0016020">
    <property type="term" value="C:membrane"/>
    <property type="evidence" value="ECO:0007669"/>
    <property type="project" value="UniProtKB-SubCell"/>
</dbReference>
<name>A0A9D2J0T1_9BACE</name>
<evidence type="ECO:0000256" key="5">
    <source>
        <dbReference type="SAM" id="Phobius"/>
    </source>
</evidence>
<comment type="subcellular location">
    <subcellularLocation>
        <location evidence="1">Membrane</location>
        <topology evidence="1">Multi-pass membrane protein</topology>
    </subcellularLocation>
</comment>
<feature type="domain" description="Inositolphosphotransferase Aur1/Ipt1" evidence="6">
    <location>
        <begin position="113"/>
        <end position="285"/>
    </location>
</feature>
<dbReference type="InterPro" id="IPR052185">
    <property type="entry name" value="IPC_Synthase-Related"/>
</dbReference>
<proteinExistence type="predicted"/>
<dbReference type="EMBL" id="DXBX01000017">
    <property type="protein sequence ID" value="HIZ32333.1"/>
    <property type="molecule type" value="Genomic_DNA"/>
</dbReference>
<feature type="transmembrane region" description="Helical" evidence="5">
    <location>
        <begin position="269"/>
        <end position="287"/>
    </location>
</feature>
<keyword evidence="3 5" id="KW-1133">Transmembrane helix</keyword>
<gene>
    <name evidence="7" type="ORF">H9814_02130</name>
</gene>
<dbReference type="Gene3D" id="1.20.144.10">
    <property type="entry name" value="Phosphatidic acid phosphatase type 2/haloperoxidase"/>
    <property type="match status" value="1"/>
</dbReference>
<evidence type="ECO:0000256" key="2">
    <source>
        <dbReference type="ARBA" id="ARBA00022692"/>
    </source>
</evidence>
<organism evidence="7 8">
    <name type="scientific">Candidatus Bacteroides merdigallinarum</name>
    <dbReference type="NCBI Taxonomy" id="2838473"/>
    <lineage>
        <taxon>Bacteria</taxon>
        <taxon>Pseudomonadati</taxon>
        <taxon>Bacteroidota</taxon>
        <taxon>Bacteroidia</taxon>
        <taxon>Bacteroidales</taxon>
        <taxon>Bacteroidaceae</taxon>
        <taxon>Bacteroides</taxon>
    </lineage>
</organism>
<evidence type="ECO:0000256" key="4">
    <source>
        <dbReference type="ARBA" id="ARBA00023136"/>
    </source>
</evidence>
<sequence length="325" mass="36944">MSKILPTPKEALWATLPMVAYLCLVEVFIGLRTDHFLIAGLFLFLFYIGPAARKLAVALLPFILFAICYDWMRVYPNFEVNPIDVQGLYEAEKSLFGITVNGQTLIPCEYFAPHHCTVADFMAGVFYLCWVPVPIAFGIWLYLKGKRQIYLRFATAFLFVNLIGFIGYYIHPAAPPWYAMNYGFEPILNTPGNVAGLGRFDELLGCNIFHSIYGRNANVFAAIPSLHAAYMVVALVYACIGRCAKWLKIVFAFIMVGIWWTAIYSGHHYIIDVLLGITCALVGILIFEKGLLNLGCIRRFFNRYVLYIATPKERHELDRHIQTYS</sequence>
<evidence type="ECO:0000313" key="7">
    <source>
        <dbReference type="EMBL" id="HIZ32333.1"/>
    </source>
</evidence>
<evidence type="ECO:0000256" key="1">
    <source>
        <dbReference type="ARBA" id="ARBA00004141"/>
    </source>
</evidence>